<evidence type="ECO:0000259" key="1">
    <source>
        <dbReference type="Pfam" id="PF14214"/>
    </source>
</evidence>
<dbReference type="EMBL" id="OV121137">
    <property type="protein sequence ID" value="CAH0558583.1"/>
    <property type="molecule type" value="Genomic_DNA"/>
</dbReference>
<dbReference type="AlphaFoldDB" id="A0A9P0B6C8"/>
<reference evidence="2" key="1">
    <citation type="submission" date="2021-12" db="EMBL/GenBank/DDBJ databases">
        <authorList>
            <person name="King R."/>
        </authorList>
    </citation>
    <scope>NUCLEOTIDE SEQUENCE</scope>
</reference>
<feature type="domain" description="Helitron helicase-like" evidence="1">
    <location>
        <begin position="33"/>
        <end position="190"/>
    </location>
</feature>
<evidence type="ECO:0000313" key="2">
    <source>
        <dbReference type="EMBL" id="CAH0558583.1"/>
    </source>
</evidence>
<dbReference type="Proteomes" id="UP001154078">
    <property type="component" value="Chromosome 6"/>
</dbReference>
<proteinExistence type="predicted"/>
<dbReference type="InterPro" id="IPR025476">
    <property type="entry name" value="Helitron_helicase-like"/>
</dbReference>
<gene>
    <name evidence="2" type="ORF">MELIAE_LOCUS8879</name>
</gene>
<dbReference type="Pfam" id="PF14214">
    <property type="entry name" value="Helitron_like_N"/>
    <property type="match status" value="1"/>
</dbReference>
<keyword evidence="3" id="KW-1185">Reference proteome</keyword>
<accession>A0A9P0B6C8</accession>
<organism evidence="2 3">
    <name type="scientific">Brassicogethes aeneus</name>
    <name type="common">Rape pollen beetle</name>
    <name type="synonym">Meligethes aeneus</name>
    <dbReference type="NCBI Taxonomy" id="1431903"/>
    <lineage>
        <taxon>Eukaryota</taxon>
        <taxon>Metazoa</taxon>
        <taxon>Ecdysozoa</taxon>
        <taxon>Arthropoda</taxon>
        <taxon>Hexapoda</taxon>
        <taxon>Insecta</taxon>
        <taxon>Pterygota</taxon>
        <taxon>Neoptera</taxon>
        <taxon>Endopterygota</taxon>
        <taxon>Coleoptera</taxon>
        <taxon>Polyphaga</taxon>
        <taxon>Cucujiformia</taxon>
        <taxon>Nitidulidae</taxon>
        <taxon>Meligethinae</taxon>
        <taxon>Brassicogethes</taxon>
    </lineage>
</organism>
<protein>
    <recommendedName>
        <fullName evidence="1">Helitron helicase-like domain-containing protein</fullName>
    </recommendedName>
</protein>
<sequence>MYKRPTWIVVLPDPIFCCSVAKKQLLMINNCVQMVLRKSVNKNDRQHKAGDVIQRSYMEQLVKEDQGYSFLKTMQKTKVMAMLRQLGPPTFFVTISAAETLWPELLVILTKVLDHKDIGETKALNLSANDKYRLIRSDPITCAQYFDNRFQLLLNHLRSEFSVFKDHPMIHHFYRVEFQQRGSPHVHMMVWNEGAPTVEQTSTKEVKRAACDFIDKFVTCDSELPGLDGLIAMQKYNHSKSCKKVVRGKTICRYNIPFLPMEETTIVYPKDRKDVAPDDRIQAQKKNGLTKETYMRMVELSLRKPAVMLKRRPKDCFVNNFDVLENVCLAKFFAYYRVTKKEMDMQLKDKVQLMLYVPWRDEKRELINIDHEAVHATFLATILANSKEFNRLKQQDLEVAVQRAEGNVVFDADERPFVAYNDFAVYDIDRPDDDLILCCVV</sequence>
<dbReference type="OrthoDB" id="6766289at2759"/>
<name>A0A9P0B6C8_BRAAE</name>
<evidence type="ECO:0000313" key="3">
    <source>
        <dbReference type="Proteomes" id="UP001154078"/>
    </source>
</evidence>